<dbReference type="GO" id="GO:0016989">
    <property type="term" value="F:sigma factor antagonist activity"/>
    <property type="evidence" value="ECO:0007669"/>
    <property type="project" value="TreeGrafter"/>
</dbReference>
<name>A0A4R6SW98_9SPHI</name>
<dbReference type="Pfam" id="PF04773">
    <property type="entry name" value="FecR"/>
    <property type="match status" value="1"/>
</dbReference>
<dbReference type="EMBL" id="SNYC01000005">
    <property type="protein sequence ID" value="TDQ08651.1"/>
    <property type="molecule type" value="Genomic_DNA"/>
</dbReference>
<evidence type="ECO:0000313" key="4">
    <source>
        <dbReference type="Proteomes" id="UP000295620"/>
    </source>
</evidence>
<dbReference type="AlphaFoldDB" id="A0A4R6SW98"/>
<evidence type="ECO:0000259" key="1">
    <source>
        <dbReference type="Pfam" id="PF04773"/>
    </source>
</evidence>
<sequence>MKTQQFKQLLKRYLDESASKAERYIVDIWYHSFDRDHSGIVPGIENSSIEYETGQRILSKIQTSNHRKGWYSWQTLRVACSILLISTVSLFFLLKPKDHSGQTAVIFKTLPGQTKKILLRDSSVVWLNANSTLEIAASYSEKNRSVKLSGEAYFEVTHDPQKPFFVAAGPLTTKVLGTTFNVRAYPASRFSKITLLTGKVWVTVKAPGKRTGGVILTPNQTLQYDLLSHHAKTQNKESSIDQKAWTTGKLIFDDTSMDEVKEILKESYGLNMQVISKKLNSRRISGEFRLDDQPEYIIKTLCKLIHAKYTINGKTIYIQSK</sequence>
<feature type="domain" description="FecR protein" evidence="1">
    <location>
        <begin position="108"/>
        <end position="200"/>
    </location>
</feature>
<feature type="domain" description="Protein FecR C-terminal" evidence="2">
    <location>
        <begin position="249"/>
        <end position="318"/>
    </location>
</feature>
<gene>
    <name evidence="3" type="ORF">ATK78_3167</name>
</gene>
<dbReference type="Gene3D" id="2.60.120.1440">
    <property type="match status" value="1"/>
</dbReference>
<dbReference type="Proteomes" id="UP000295620">
    <property type="component" value="Unassembled WGS sequence"/>
</dbReference>
<dbReference type="InterPro" id="IPR032508">
    <property type="entry name" value="FecR_C"/>
</dbReference>
<protein>
    <submittedName>
        <fullName evidence="3">FecR family protein</fullName>
    </submittedName>
</protein>
<dbReference type="RefSeq" id="WP_133577001.1">
    <property type="nucleotide sequence ID" value="NZ_SNYC01000005.1"/>
</dbReference>
<accession>A0A4R6SW98</accession>
<dbReference type="InterPro" id="IPR012373">
    <property type="entry name" value="Ferrdict_sens_TM"/>
</dbReference>
<proteinExistence type="predicted"/>
<dbReference type="InterPro" id="IPR006860">
    <property type="entry name" value="FecR"/>
</dbReference>
<dbReference type="OrthoDB" id="1452822at2"/>
<dbReference type="PANTHER" id="PTHR30273:SF2">
    <property type="entry name" value="PROTEIN FECR"/>
    <property type="match status" value="1"/>
</dbReference>
<comment type="caution">
    <text evidence="3">The sequence shown here is derived from an EMBL/GenBank/DDBJ whole genome shotgun (WGS) entry which is preliminary data.</text>
</comment>
<dbReference type="PANTHER" id="PTHR30273">
    <property type="entry name" value="PERIPLASMIC SIGNAL SENSOR AND SIGMA FACTOR ACTIVATOR FECR-RELATED"/>
    <property type="match status" value="1"/>
</dbReference>
<evidence type="ECO:0000313" key="3">
    <source>
        <dbReference type="EMBL" id="TDQ08651.1"/>
    </source>
</evidence>
<evidence type="ECO:0000259" key="2">
    <source>
        <dbReference type="Pfam" id="PF16344"/>
    </source>
</evidence>
<dbReference type="Gene3D" id="3.55.50.30">
    <property type="match status" value="1"/>
</dbReference>
<dbReference type="Pfam" id="PF16344">
    <property type="entry name" value="FecR_C"/>
    <property type="match status" value="1"/>
</dbReference>
<dbReference type="PIRSF" id="PIRSF018266">
    <property type="entry name" value="FecR"/>
    <property type="match status" value="1"/>
</dbReference>
<organism evidence="3 4">
    <name type="scientific">Pedobacter metabolipauper</name>
    <dbReference type="NCBI Taxonomy" id="425513"/>
    <lineage>
        <taxon>Bacteria</taxon>
        <taxon>Pseudomonadati</taxon>
        <taxon>Bacteroidota</taxon>
        <taxon>Sphingobacteriia</taxon>
        <taxon>Sphingobacteriales</taxon>
        <taxon>Sphingobacteriaceae</taxon>
        <taxon>Pedobacter</taxon>
    </lineage>
</organism>
<reference evidence="3 4" key="1">
    <citation type="submission" date="2019-03" db="EMBL/GenBank/DDBJ databases">
        <title>Genomic Encyclopedia of Archaeal and Bacterial Type Strains, Phase II (KMG-II): from individual species to whole genera.</title>
        <authorList>
            <person name="Goeker M."/>
        </authorList>
    </citation>
    <scope>NUCLEOTIDE SEQUENCE [LARGE SCALE GENOMIC DNA]</scope>
    <source>
        <strain evidence="3 4">DSM 19035</strain>
    </source>
</reference>
<keyword evidence="4" id="KW-1185">Reference proteome</keyword>